<reference evidence="2" key="1">
    <citation type="submission" date="2017-02" db="EMBL/GenBank/DDBJ databases">
        <title>Delving into the versatile metabolic prowess of the omnipresent phylum Bacteroidetes.</title>
        <authorList>
            <person name="Nobu M.K."/>
            <person name="Mei R."/>
            <person name="Narihiro T."/>
            <person name="Kuroda K."/>
            <person name="Liu W.-T."/>
        </authorList>
    </citation>
    <scope>NUCLEOTIDE SEQUENCE</scope>
    <source>
        <strain evidence="2">ADurb.Bin131</strain>
    </source>
</reference>
<dbReference type="Gene3D" id="3.20.20.150">
    <property type="entry name" value="Divalent-metal-dependent TIM barrel enzymes"/>
    <property type="match status" value="1"/>
</dbReference>
<dbReference type="InterPro" id="IPR013022">
    <property type="entry name" value="Xyl_isomerase-like_TIM-brl"/>
</dbReference>
<evidence type="ECO:0000313" key="2">
    <source>
        <dbReference type="EMBL" id="OQB72061.1"/>
    </source>
</evidence>
<organism evidence="2">
    <name type="scientific">candidate division TA06 bacterium ADurb.Bin131</name>
    <dbReference type="NCBI Taxonomy" id="1852827"/>
    <lineage>
        <taxon>Bacteria</taxon>
        <taxon>Bacteria division TA06</taxon>
    </lineage>
</organism>
<dbReference type="PANTHER" id="PTHR12110:SF41">
    <property type="entry name" value="INOSOSE DEHYDRATASE"/>
    <property type="match status" value="1"/>
</dbReference>
<dbReference type="InterPro" id="IPR036237">
    <property type="entry name" value="Xyl_isomerase-like_sf"/>
</dbReference>
<proteinExistence type="predicted"/>
<dbReference type="EMBL" id="MWDQ01000142">
    <property type="protein sequence ID" value="OQB72061.1"/>
    <property type="molecule type" value="Genomic_DNA"/>
</dbReference>
<dbReference type="Proteomes" id="UP000485562">
    <property type="component" value="Unassembled WGS sequence"/>
</dbReference>
<evidence type="ECO:0000259" key="1">
    <source>
        <dbReference type="Pfam" id="PF01261"/>
    </source>
</evidence>
<dbReference type="InterPro" id="IPR050312">
    <property type="entry name" value="IolE/XylAMocC-like"/>
</dbReference>
<sequence length="239" mass="27260">MGFIAENMAMFDPVRIKQKADEYSVEIFSVFLLFNGQIFNLKDGPATMGFVAPAFRKERLKLALEFSDFVKEMQTEFIVSHVGFIPDDEQDPVYQSFIPVIKEFIEKCRKNGQFFCFETGQELPSTLKRTIIDIGLDNVGINLDPANLILYGKANPIDAVEIFGKYIRSIHGKDALWPNRDEYLGKEVPVGDGIVNFPLLLRRLKNIGFNGPIIIEREISGEKQIQDIKRAIEFFSKII</sequence>
<dbReference type="SUPFAM" id="SSF51658">
    <property type="entry name" value="Xylose isomerase-like"/>
    <property type="match status" value="1"/>
</dbReference>
<accession>A0A1V6C5E6</accession>
<dbReference type="PANTHER" id="PTHR12110">
    <property type="entry name" value="HYDROXYPYRUVATE ISOMERASE"/>
    <property type="match status" value="1"/>
</dbReference>
<gene>
    <name evidence="2" type="ORF">BWX89_01486</name>
</gene>
<dbReference type="Pfam" id="PF01261">
    <property type="entry name" value="AP_endonuc_2"/>
    <property type="match status" value="1"/>
</dbReference>
<comment type="caution">
    <text evidence="2">The sequence shown here is derived from an EMBL/GenBank/DDBJ whole genome shotgun (WGS) entry which is preliminary data.</text>
</comment>
<keyword evidence="2" id="KW-0413">Isomerase</keyword>
<protein>
    <submittedName>
        <fullName evidence="2">Xylose isomerase-like TIM barrel</fullName>
    </submittedName>
</protein>
<dbReference type="GO" id="GO:0016853">
    <property type="term" value="F:isomerase activity"/>
    <property type="evidence" value="ECO:0007669"/>
    <property type="project" value="UniProtKB-KW"/>
</dbReference>
<feature type="domain" description="Xylose isomerase-like TIM barrel" evidence="1">
    <location>
        <begin position="14"/>
        <end position="237"/>
    </location>
</feature>
<dbReference type="AlphaFoldDB" id="A0A1V6C5E6"/>
<name>A0A1V6C5E6_UNCT6</name>